<evidence type="ECO:0000313" key="7">
    <source>
        <dbReference type="EMBL" id="KAK2989659.1"/>
    </source>
</evidence>
<dbReference type="SMART" id="SM00353">
    <property type="entry name" value="HLH"/>
    <property type="match status" value="1"/>
</dbReference>
<accession>A0AA88RHA7</accession>
<dbReference type="PANTHER" id="PTHR46665:SF1">
    <property type="entry name" value="SPERMATOGENESIS- AND OOGENESIS-SPECIFIC BASIC HELIX-LOOP-HELIX-CONTAINING PROTEIN 1"/>
    <property type="match status" value="1"/>
</dbReference>
<evidence type="ECO:0000313" key="8">
    <source>
        <dbReference type="Proteomes" id="UP001187471"/>
    </source>
</evidence>
<evidence type="ECO:0000256" key="2">
    <source>
        <dbReference type="ARBA" id="ARBA00023015"/>
    </source>
</evidence>
<feature type="domain" description="BHLH" evidence="6">
    <location>
        <begin position="297"/>
        <end position="346"/>
    </location>
</feature>
<dbReference type="InterPro" id="IPR036638">
    <property type="entry name" value="HLH_DNA-bd_sf"/>
</dbReference>
<feature type="compositionally biased region" description="Low complexity" evidence="5">
    <location>
        <begin position="224"/>
        <end position="241"/>
    </location>
</feature>
<dbReference type="InterPro" id="IPR044658">
    <property type="entry name" value="bHLH92/bHLH041-like"/>
</dbReference>
<proteinExistence type="predicted"/>
<dbReference type="EMBL" id="JAVXUO010000716">
    <property type="protein sequence ID" value="KAK2989659.1"/>
    <property type="molecule type" value="Genomic_DNA"/>
</dbReference>
<name>A0AA88RHA7_9ASTE</name>
<keyword evidence="2" id="KW-0805">Transcription regulation</keyword>
<evidence type="ECO:0000256" key="1">
    <source>
        <dbReference type="ARBA" id="ARBA00004123"/>
    </source>
</evidence>
<dbReference type="AlphaFoldDB" id="A0AA88RHA7"/>
<dbReference type="InterPro" id="IPR011598">
    <property type="entry name" value="bHLH_dom"/>
</dbReference>
<dbReference type="InterPro" id="IPR055478">
    <property type="entry name" value="DUF7050"/>
</dbReference>
<protein>
    <recommendedName>
        <fullName evidence="6">BHLH domain-containing protein</fullName>
    </recommendedName>
</protein>
<dbReference type="PANTHER" id="PTHR46665">
    <property type="entry name" value="TRANSCRIPTION FACTOR BHLH041-RELATED-RELATED"/>
    <property type="match status" value="1"/>
</dbReference>
<reference evidence="7" key="1">
    <citation type="submission" date="2022-12" db="EMBL/GenBank/DDBJ databases">
        <title>Draft genome assemblies for two species of Escallonia (Escalloniales).</title>
        <authorList>
            <person name="Chanderbali A."/>
            <person name="Dervinis C."/>
            <person name="Anghel I."/>
            <person name="Soltis D."/>
            <person name="Soltis P."/>
            <person name="Zapata F."/>
        </authorList>
    </citation>
    <scope>NUCLEOTIDE SEQUENCE</scope>
    <source>
        <strain evidence="7">UCBG92.1500</strain>
        <tissue evidence="7">Leaf</tissue>
    </source>
</reference>
<keyword evidence="4" id="KW-0539">Nucleus</keyword>
<dbReference type="InterPro" id="IPR055477">
    <property type="entry name" value="DUF7049"/>
</dbReference>
<dbReference type="GO" id="GO:0005634">
    <property type="term" value="C:nucleus"/>
    <property type="evidence" value="ECO:0007669"/>
    <property type="project" value="UniProtKB-SubCell"/>
</dbReference>
<dbReference type="Gene3D" id="4.10.280.10">
    <property type="entry name" value="Helix-loop-helix DNA-binding domain"/>
    <property type="match status" value="1"/>
</dbReference>
<feature type="region of interest" description="Disordered" evidence="5">
    <location>
        <begin position="124"/>
        <end position="146"/>
    </location>
</feature>
<evidence type="ECO:0000259" key="6">
    <source>
        <dbReference type="PROSITE" id="PS50888"/>
    </source>
</evidence>
<sequence>MDGRYNEGDNQPSSSSSGSLARRLFDEYRSSIFMLLDNGRVPGLAFMNSLPYIELKEQNLQRLVSNQAQLQFYQEARIKAAVFMGCKTGEIELGMTSDAQVNLEMELRNWFPEDFAQALPRELSQSMDQNRPSSSSSSLRSLSMGSPEPSSFLFNIPSTSYIQEAPKEAQIEQALRPTSTTTRTIPSSPVQQAIQALSQIRNVQFPTIEGEDAAMTRAMLTVISSSSSPPSSSSSQSQQSQNASAFKSYRSTSALAPITPMTTRARRENMLKRSITFLSTLNLMRNQGQIQGTRPTSTQLHHMISERRRREKLNESFQALRSLLPPGSKRDKASVLGSTTEYMSSLKAQVAELSRRNLILEAQLPRKEAIDQGPSGSSSERSNVQVTHVAESTSEARIVDLRVSVRGVRGSMLDLVIRVLEFLKQVENVTLVSLDAETQMVESNSMNRVTLRLQIEGVEWDETAFQEAVRRVVDDLAR</sequence>
<dbReference type="SUPFAM" id="SSF47459">
    <property type="entry name" value="HLH, helix-loop-helix DNA-binding domain"/>
    <property type="match status" value="1"/>
</dbReference>
<feature type="region of interest" description="Disordered" evidence="5">
    <location>
        <begin position="224"/>
        <end position="248"/>
    </location>
</feature>
<organism evidence="7 8">
    <name type="scientific">Escallonia rubra</name>
    <dbReference type="NCBI Taxonomy" id="112253"/>
    <lineage>
        <taxon>Eukaryota</taxon>
        <taxon>Viridiplantae</taxon>
        <taxon>Streptophyta</taxon>
        <taxon>Embryophyta</taxon>
        <taxon>Tracheophyta</taxon>
        <taxon>Spermatophyta</taxon>
        <taxon>Magnoliopsida</taxon>
        <taxon>eudicotyledons</taxon>
        <taxon>Gunneridae</taxon>
        <taxon>Pentapetalae</taxon>
        <taxon>asterids</taxon>
        <taxon>campanulids</taxon>
        <taxon>Escalloniales</taxon>
        <taxon>Escalloniaceae</taxon>
        <taxon>Escallonia</taxon>
    </lineage>
</organism>
<dbReference type="CDD" id="cd11393">
    <property type="entry name" value="bHLH_AtbHLH_like"/>
    <property type="match status" value="1"/>
</dbReference>
<dbReference type="GO" id="GO:0046983">
    <property type="term" value="F:protein dimerization activity"/>
    <property type="evidence" value="ECO:0007669"/>
    <property type="project" value="InterPro"/>
</dbReference>
<dbReference type="InterPro" id="IPR045239">
    <property type="entry name" value="bHLH95_bHLH"/>
</dbReference>
<dbReference type="Pfam" id="PF00010">
    <property type="entry name" value="HLH"/>
    <property type="match status" value="1"/>
</dbReference>
<evidence type="ECO:0000256" key="4">
    <source>
        <dbReference type="ARBA" id="ARBA00023242"/>
    </source>
</evidence>
<gene>
    <name evidence="7" type="ORF">RJ640_021579</name>
</gene>
<comment type="caution">
    <text evidence="7">The sequence shown here is derived from an EMBL/GenBank/DDBJ whole genome shotgun (WGS) entry which is preliminary data.</text>
</comment>
<dbReference type="PROSITE" id="PS50888">
    <property type="entry name" value="BHLH"/>
    <property type="match status" value="1"/>
</dbReference>
<dbReference type="Pfam" id="PF23132">
    <property type="entry name" value="DUF7049"/>
    <property type="match status" value="1"/>
</dbReference>
<keyword evidence="3" id="KW-0804">Transcription</keyword>
<keyword evidence="8" id="KW-1185">Reference proteome</keyword>
<dbReference type="Pfam" id="PF23133">
    <property type="entry name" value="DUF7050"/>
    <property type="match status" value="1"/>
</dbReference>
<evidence type="ECO:0000256" key="3">
    <source>
        <dbReference type="ARBA" id="ARBA00023163"/>
    </source>
</evidence>
<dbReference type="Proteomes" id="UP001187471">
    <property type="component" value="Unassembled WGS sequence"/>
</dbReference>
<comment type="subcellular location">
    <subcellularLocation>
        <location evidence="1">Nucleus</location>
    </subcellularLocation>
</comment>
<evidence type="ECO:0000256" key="5">
    <source>
        <dbReference type="SAM" id="MobiDB-lite"/>
    </source>
</evidence>